<protein>
    <submittedName>
        <fullName evidence="6">Methyltransferase</fullName>
    </submittedName>
</protein>
<dbReference type="PANTHER" id="PTHR43712:SF2">
    <property type="entry name" value="O-METHYLTRANSFERASE CICE"/>
    <property type="match status" value="1"/>
</dbReference>
<dbReference type="GO" id="GO:0032259">
    <property type="term" value="P:methylation"/>
    <property type="evidence" value="ECO:0007669"/>
    <property type="project" value="UniProtKB-KW"/>
</dbReference>
<dbReference type="SUPFAM" id="SSF46785">
    <property type="entry name" value="Winged helix' DNA-binding domain"/>
    <property type="match status" value="1"/>
</dbReference>
<dbReference type="CDD" id="cd02440">
    <property type="entry name" value="AdoMet_MTases"/>
    <property type="match status" value="1"/>
</dbReference>
<feature type="domain" description="O-methyltransferase C-terminal" evidence="4">
    <location>
        <begin position="124"/>
        <end position="327"/>
    </location>
</feature>
<reference evidence="6 7" key="1">
    <citation type="submission" date="2024-10" db="EMBL/GenBank/DDBJ databases">
        <title>The Natural Products Discovery Center: Release of the First 8490 Sequenced Strains for Exploring Actinobacteria Biosynthetic Diversity.</title>
        <authorList>
            <person name="Kalkreuter E."/>
            <person name="Kautsar S.A."/>
            <person name="Yang D."/>
            <person name="Bader C.D."/>
            <person name="Teijaro C.N."/>
            <person name="Fluegel L."/>
            <person name="Davis C.M."/>
            <person name="Simpson J.R."/>
            <person name="Lauterbach L."/>
            <person name="Steele A.D."/>
            <person name="Gui C."/>
            <person name="Meng S."/>
            <person name="Li G."/>
            <person name="Viehrig K."/>
            <person name="Ye F."/>
            <person name="Su P."/>
            <person name="Kiefer A.F."/>
            <person name="Nichols A."/>
            <person name="Cepeda A.J."/>
            <person name="Yan W."/>
            <person name="Fan B."/>
            <person name="Jiang Y."/>
            <person name="Adhikari A."/>
            <person name="Zheng C.-J."/>
            <person name="Schuster L."/>
            <person name="Cowan T.M."/>
            <person name="Smanski M.J."/>
            <person name="Chevrette M.G."/>
            <person name="De Carvalho L.P.S."/>
            <person name="Shen B."/>
        </authorList>
    </citation>
    <scope>NUCLEOTIDE SEQUENCE [LARGE SCALE GENOMIC DNA]</scope>
    <source>
        <strain evidence="6 7">NPDC053399</strain>
    </source>
</reference>
<dbReference type="InterPro" id="IPR001077">
    <property type="entry name" value="COMT_C"/>
</dbReference>
<keyword evidence="7" id="KW-1185">Reference proteome</keyword>
<organism evidence="6 7">
    <name type="scientific">Streptomyces fildesensis</name>
    <dbReference type="NCBI Taxonomy" id="375757"/>
    <lineage>
        <taxon>Bacteria</taxon>
        <taxon>Bacillati</taxon>
        <taxon>Actinomycetota</taxon>
        <taxon>Actinomycetes</taxon>
        <taxon>Kitasatosporales</taxon>
        <taxon>Streptomycetaceae</taxon>
        <taxon>Streptomyces</taxon>
    </lineage>
</organism>
<dbReference type="GO" id="GO:0008168">
    <property type="term" value="F:methyltransferase activity"/>
    <property type="evidence" value="ECO:0007669"/>
    <property type="project" value="UniProtKB-KW"/>
</dbReference>
<sequence>MDRTAPEDEDEGDSVRRAWRTIAPLMDLITPMALRAAATLRLADLIADGSGRIDDLARRSETDPDALGRMLRHLVCHGVFTEPAPGHFALNEAAELLRSGHPAELRRGLDLDGFGGTMDLAFTGLLHTVRTGEPAWETVFGAPFWPYLAAHPQMGASFDANMSSSAALVTDEAGGYDWSAVRHVTDVGGGTGALLVELLEAHPDLRATLVDLPATAERGREFLATRGLTDRCEVVGQSFFDPLPAGSDVYVLRRVVHDWDDTQALAVLRRCAEAAGERGRVVVIEGHGTSGDDPAGFAEMDLRMLVFAGGRERSLDEYSALAAGSGLRVAGVHTTPLGHVILDCVPQLAAATDGA</sequence>
<evidence type="ECO:0000259" key="4">
    <source>
        <dbReference type="Pfam" id="PF00891"/>
    </source>
</evidence>
<evidence type="ECO:0000256" key="1">
    <source>
        <dbReference type="ARBA" id="ARBA00022603"/>
    </source>
</evidence>
<keyword evidence="3" id="KW-0949">S-adenosyl-L-methionine</keyword>
<dbReference type="Gene3D" id="1.10.10.10">
    <property type="entry name" value="Winged helix-like DNA-binding domain superfamily/Winged helix DNA-binding domain"/>
    <property type="match status" value="1"/>
</dbReference>
<dbReference type="InterPro" id="IPR036390">
    <property type="entry name" value="WH_DNA-bd_sf"/>
</dbReference>
<evidence type="ECO:0000259" key="5">
    <source>
        <dbReference type="Pfam" id="PF08100"/>
    </source>
</evidence>
<dbReference type="InterPro" id="IPR036388">
    <property type="entry name" value="WH-like_DNA-bd_sf"/>
</dbReference>
<name>A0ABW8C901_9ACTN</name>
<dbReference type="InterPro" id="IPR012967">
    <property type="entry name" value="COMT_dimerisation"/>
</dbReference>
<dbReference type="SUPFAM" id="SSF53335">
    <property type="entry name" value="S-adenosyl-L-methionine-dependent methyltransferases"/>
    <property type="match status" value="1"/>
</dbReference>
<dbReference type="PANTHER" id="PTHR43712">
    <property type="entry name" value="PUTATIVE (AFU_ORTHOLOGUE AFUA_4G14580)-RELATED"/>
    <property type="match status" value="1"/>
</dbReference>
<feature type="domain" description="O-methyltransferase dimerisation" evidence="5">
    <location>
        <begin position="28"/>
        <end position="97"/>
    </location>
</feature>
<dbReference type="Gene3D" id="1.10.287.1350">
    <property type="match status" value="1"/>
</dbReference>
<dbReference type="Pfam" id="PF08100">
    <property type="entry name" value="Dimerisation"/>
    <property type="match status" value="1"/>
</dbReference>
<accession>A0ABW8C901</accession>
<evidence type="ECO:0000256" key="3">
    <source>
        <dbReference type="ARBA" id="ARBA00022691"/>
    </source>
</evidence>
<dbReference type="PROSITE" id="PS51683">
    <property type="entry name" value="SAM_OMT_II"/>
    <property type="match status" value="1"/>
</dbReference>
<evidence type="ECO:0000313" key="7">
    <source>
        <dbReference type="Proteomes" id="UP001614394"/>
    </source>
</evidence>
<proteinExistence type="predicted"/>
<dbReference type="EMBL" id="JBITYG010000006">
    <property type="protein sequence ID" value="MFI9102908.1"/>
    <property type="molecule type" value="Genomic_DNA"/>
</dbReference>
<dbReference type="Proteomes" id="UP001614394">
    <property type="component" value="Unassembled WGS sequence"/>
</dbReference>
<evidence type="ECO:0000256" key="2">
    <source>
        <dbReference type="ARBA" id="ARBA00022679"/>
    </source>
</evidence>
<dbReference type="InterPro" id="IPR016461">
    <property type="entry name" value="COMT-like"/>
</dbReference>
<dbReference type="Gene3D" id="3.40.50.150">
    <property type="entry name" value="Vaccinia Virus protein VP39"/>
    <property type="match status" value="1"/>
</dbReference>
<keyword evidence="2" id="KW-0808">Transferase</keyword>
<dbReference type="Pfam" id="PF00891">
    <property type="entry name" value="Methyltransf_2"/>
    <property type="match status" value="1"/>
</dbReference>
<comment type="caution">
    <text evidence="6">The sequence shown here is derived from an EMBL/GenBank/DDBJ whole genome shotgun (WGS) entry which is preliminary data.</text>
</comment>
<evidence type="ECO:0000313" key="6">
    <source>
        <dbReference type="EMBL" id="MFI9102908.1"/>
    </source>
</evidence>
<keyword evidence="1 6" id="KW-0489">Methyltransferase</keyword>
<dbReference type="InterPro" id="IPR029063">
    <property type="entry name" value="SAM-dependent_MTases_sf"/>
</dbReference>
<gene>
    <name evidence="6" type="ORF">ACIGXA_20535</name>
</gene>
<dbReference type="RefSeq" id="WP_399651154.1">
    <property type="nucleotide sequence ID" value="NZ_JBITYG010000006.1"/>
</dbReference>
<dbReference type="PIRSF" id="PIRSF005739">
    <property type="entry name" value="O-mtase"/>
    <property type="match status" value="1"/>
</dbReference>